<dbReference type="AlphaFoldDB" id="A0A226F2S6"/>
<dbReference type="InterPro" id="IPR036047">
    <property type="entry name" value="F-box-like_dom_sf"/>
</dbReference>
<organism evidence="1 2">
    <name type="scientific">Folsomia candida</name>
    <name type="common">Springtail</name>
    <dbReference type="NCBI Taxonomy" id="158441"/>
    <lineage>
        <taxon>Eukaryota</taxon>
        <taxon>Metazoa</taxon>
        <taxon>Ecdysozoa</taxon>
        <taxon>Arthropoda</taxon>
        <taxon>Hexapoda</taxon>
        <taxon>Collembola</taxon>
        <taxon>Entomobryomorpha</taxon>
        <taxon>Isotomoidea</taxon>
        <taxon>Isotomidae</taxon>
        <taxon>Proisotominae</taxon>
        <taxon>Folsomia</taxon>
    </lineage>
</organism>
<keyword evidence="2" id="KW-1185">Reference proteome</keyword>
<evidence type="ECO:0000313" key="2">
    <source>
        <dbReference type="Proteomes" id="UP000198287"/>
    </source>
</evidence>
<protein>
    <recommendedName>
        <fullName evidence="3">F-box domain-containing protein</fullName>
    </recommendedName>
</protein>
<sequence>MDLVLNSEALSPSNSPTLGMEVETSENVAMSTALLNPIVLEAIFGHLDVPDLKTTRLVCRDWNELGTTVLGKQSCLHVTPIFCYHTSDLHLIAPIHPKLMRNVIISSEFDASIHLKKTAAVIAKGFTILPEFTGEIKFYARQRKFIRAFLDGMTMLKSTKIRAILIYMHETNANECFDERQIQACRKLPVQTSLTSLHFDISHDTGRTNGVQTALQVLIDSAPNLTHLFVNATFYPNLEGCQNLKFLKFYFIQFIFGYVNCAHATCPDFKLGAVIKMLEQVKDSLIELELDFDGPFESVSQDMNLDVPVLSKLTSVTINFLMAYQIQNFFDEAHLPNLKNLVFGNYECGATELSSFLNVWQRHRGVQSLALELGQDFMEGEIDFGQKIVQLFPSVKKLEFMVQILGDVNSEKVKTKMGPFQKWNLKESSVVVYFEKCASVVRVLKSLSFWKGVKNVRFVIESYDFSIISAIAVQHIILHNRGLKTVKVEVKVKDEESAERMRASLETTSIPDSFNWNVCVTSD</sequence>
<dbReference type="SUPFAM" id="SSF81383">
    <property type="entry name" value="F-box domain"/>
    <property type="match status" value="1"/>
</dbReference>
<evidence type="ECO:0008006" key="3">
    <source>
        <dbReference type="Google" id="ProtNLM"/>
    </source>
</evidence>
<evidence type="ECO:0000313" key="1">
    <source>
        <dbReference type="EMBL" id="OXA64082.1"/>
    </source>
</evidence>
<reference evidence="1 2" key="1">
    <citation type="submission" date="2015-12" db="EMBL/GenBank/DDBJ databases">
        <title>The genome of Folsomia candida.</title>
        <authorList>
            <person name="Faddeeva A."/>
            <person name="Derks M.F."/>
            <person name="Anvar Y."/>
            <person name="Smit S."/>
            <person name="Van Straalen N."/>
            <person name="Roelofs D."/>
        </authorList>
    </citation>
    <scope>NUCLEOTIDE SEQUENCE [LARGE SCALE GENOMIC DNA]</scope>
    <source>
        <strain evidence="1 2">VU population</strain>
        <tissue evidence="1">Whole body</tissue>
    </source>
</reference>
<dbReference type="Proteomes" id="UP000198287">
    <property type="component" value="Unassembled WGS sequence"/>
</dbReference>
<gene>
    <name evidence="1" type="ORF">Fcan01_00480</name>
</gene>
<accession>A0A226F2S6</accession>
<name>A0A226F2S6_FOLCA</name>
<proteinExistence type="predicted"/>
<dbReference type="SUPFAM" id="SSF52047">
    <property type="entry name" value="RNI-like"/>
    <property type="match status" value="1"/>
</dbReference>
<dbReference type="Gene3D" id="1.20.1280.50">
    <property type="match status" value="1"/>
</dbReference>
<comment type="caution">
    <text evidence="1">The sequence shown here is derived from an EMBL/GenBank/DDBJ whole genome shotgun (WGS) entry which is preliminary data.</text>
</comment>
<dbReference type="EMBL" id="LNIX01000001">
    <property type="protein sequence ID" value="OXA64082.1"/>
    <property type="molecule type" value="Genomic_DNA"/>
</dbReference>